<protein>
    <submittedName>
        <fullName evidence="1">Uncharacterized protein</fullName>
    </submittedName>
</protein>
<dbReference type="AlphaFoldDB" id="A0A822XIZ1"/>
<reference evidence="1 2" key="1">
    <citation type="journal article" date="2020" name="Mol. Biol. Evol.">
        <title>Distinct Expression and Methylation Patterns for Genes with Different Fates following a Single Whole-Genome Duplication in Flowering Plants.</title>
        <authorList>
            <person name="Shi T."/>
            <person name="Rahmani R.S."/>
            <person name="Gugger P.F."/>
            <person name="Wang M."/>
            <person name="Li H."/>
            <person name="Zhang Y."/>
            <person name="Li Z."/>
            <person name="Wang Q."/>
            <person name="Van de Peer Y."/>
            <person name="Marchal K."/>
            <person name="Chen J."/>
        </authorList>
    </citation>
    <scope>NUCLEOTIDE SEQUENCE [LARGE SCALE GENOMIC DNA]</scope>
    <source>
        <tissue evidence="1">Leaf</tissue>
    </source>
</reference>
<dbReference type="Proteomes" id="UP000607653">
    <property type="component" value="Unassembled WGS sequence"/>
</dbReference>
<organism evidence="1 2">
    <name type="scientific">Nelumbo nucifera</name>
    <name type="common">Sacred lotus</name>
    <dbReference type="NCBI Taxonomy" id="4432"/>
    <lineage>
        <taxon>Eukaryota</taxon>
        <taxon>Viridiplantae</taxon>
        <taxon>Streptophyta</taxon>
        <taxon>Embryophyta</taxon>
        <taxon>Tracheophyta</taxon>
        <taxon>Spermatophyta</taxon>
        <taxon>Magnoliopsida</taxon>
        <taxon>Proteales</taxon>
        <taxon>Nelumbonaceae</taxon>
        <taxon>Nelumbo</taxon>
    </lineage>
</organism>
<gene>
    <name evidence="1" type="ORF">HUJ06_021136</name>
</gene>
<accession>A0A822XIZ1</accession>
<keyword evidence="2" id="KW-1185">Reference proteome</keyword>
<proteinExistence type="predicted"/>
<name>A0A822XIZ1_NELNU</name>
<comment type="caution">
    <text evidence="1">The sequence shown here is derived from an EMBL/GenBank/DDBJ whole genome shotgun (WGS) entry which is preliminary data.</text>
</comment>
<sequence length="99" mass="11589">MNNTTAREISTFKDSDHKVFGCCMTLQDFFANKAKLKHLKSLKPKPPSCFLLHRLDHLTQLIFLSLIPELHQNLLYFLEATSEIDLGRRKHDMEYARRA</sequence>
<evidence type="ECO:0000313" key="1">
    <source>
        <dbReference type="EMBL" id="DAD19673.1"/>
    </source>
</evidence>
<evidence type="ECO:0000313" key="2">
    <source>
        <dbReference type="Proteomes" id="UP000607653"/>
    </source>
</evidence>
<dbReference type="EMBL" id="DUZY01000001">
    <property type="protein sequence ID" value="DAD19673.1"/>
    <property type="molecule type" value="Genomic_DNA"/>
</dbReference>